<dbReference type="PROSITE" id="PS51186">
    <property type="entry name" value="GNAT"/>
    <property type="match status" value="1"/>
</dbReference>
<reference evidence="13 14" key="1">
    <citation type="journal article" date="2024" name="Nat. Commun.">
        <title>Phylogenomics reveals the evolutionary origins of lichenization in chlorophyte algae.</title>
        <authorList>
            <person name="Puginier C."/>
            <person name="Libourel C."/>
            <person name="Otte J."/>
            <person name="Skaloud P."/>
            <person name="Haon M."/>
            <person name="Grisel S."/>
            <person name="Petersen M."/>
            <person name="Berrin J.G."/>
            <person name="Delaux P.M."/>
            <person name="Dal Grande F."/>
            <person name="Keller J."/>
        </authorList>
    </citation>
    <scope>NUCLEOTIDE SEQUENCE [LARGE SCALE GENOMIC DNA]</scope>
    <source>
        <strain evidence="13 14">SAG 216-7</strain>
    </source>
</reference>
<evidence type="ECO:0000256" key="7">
    <source>
        <dbReference type="ARBA" id="ARBA00022679"/>
    </source>
</evidence>
<comment type="caution">
    <text evidence="13">The sequence shown here is derived from an EMBL/GenBank/DDBJ whole genome shotgun (WGS) entry which is preliminary data.</text>
</comment>
<evidence type="ECO:0000256" key="2">
    <source>
        <dbReference type="ARBA" id="ARBA00004496"/>
    </source>
</evidence>
<comment type="subcellular location">
    <subcellularLocation>
        <location evidence="2">Cytoplasm</location>
    </subcellularLocation>
    <subcellularLocation>
        <location evidence="1">Nucleus</location>
    </subcellularLocation>
</comment>
<dbReference type="EC" id="2.3.1.257" evidence="4"/>
<comment type="catalytic activity">
    <reaction evidence="11">
        <text>N-terminal L-seryl-[histone H4] + acetyl-CoA = N-terminal N(alpha)-acetyl-L-seryl-[histone H4] + CoA + H(+)</text>
        <dbReference type="Rhea" id="RHEA:50596"/>
        <dbReference type="Rhea" id="RHEA-COMP:12740"/>
        <dbReference type="Rhea" id="RHEA-COMP:12743"/>
        <dbReference type="ChEBI" id="CHEBI:15378"/>
        <dbReference type="ChEBI" id="CHEBI:57287"/>
        <dbReference type="ChEBI" id="CHEBI:57288"/>
        <dbReference type="ChEBI" id="CHEBI:64738"/>
        <dbReference type="ChEBI" id="CHEBI:83690"/>
        <dbReference type="EC" id="2.3.1.257"/>
    </reaction>
</comment>
<dbReference type="SUPFAM" id="SSF55729">
    <property type="entry name" value="Acyl-CoA N-acyltransferases (Nat)"/>
    <property type="match status" value="1"/>
</dbReference>
<dbReference type="Pfam" id="PF00583">
    <property type="entry name" value="Acetyltransf_1"/>
    <property type="match status" value="1"/>
</dbReference>
<comment type="catalytic activity">
    <reaction evidence="10">
        <text>N-terminal L-seryl-[histone H2A] + acetyl-CoA = N-terminal N(alpha)-acetyl-L-seryl-[histone H2A] + CoA + H(+)</text>
        <dbReference type="Rhea" id="RHEA:50600"/>
        <dbReference type="Rhea" id="RHEA-COMP:12742"/>
        <dbReference type="Rhea" id="RHEA-COMP:12744"/>
        <dbReference type="ChEBI" id="CHEBI:15378"/>
        <dbReference type="ChEBI" id="CHEBI:57287"/>
        <dbReference type="ChEBI" id="CHEBI:57288"/>
        <dbReference type="ChEBI" id="CHEBI:64738"/>
        <dbReference type="ChEBI" id="CHEBI:83690"/>
        <dbReference type="EC" id="2.3.1.257"/>
    </reaction>
</comment>
<dbReference type="Gene3D" id="3.40.630.30">
    <property type="match status" value="1"/>
</dbReference>
<dbReference type="EMBL" id="JALJOT010000013">
    <property type="protein sequence ID" value="KAK9904276.1"/>
    <property type="molecule type" value="Genomic_DNA"/>
</dbReference>
<evidence type="ECO:0000313" key="13">
    <source>
        <dbReference type="EMBL" id="KAK9904276.1"/>
    </source>
</evidence>
<evidence type="ECO:0000256" key="3">
    <source>
        <dbReference type="ARBA" id="ARBA00008870"/>
    </source>
</evidence>
<evidence type="ECO:0000256" key="8">
    <source>
        <dbReference type="ARBA" id="ARBA00023242"/>
    </source>
</evidence>
<dbReference type="PANTHER" id="PTHR20531:SF1">
    <property type="entry name" value="N-ALPHA-ACETYLTRANSFERASE 40"/>
    <property type="match status" value="1"/>
</dbReference>
<evidence type="ECO:0000256" key="11">
    <source>
        <dbReference type="ARBA" id="ARBA00049524"/>
    </source>
</evidence>
<evidence type="ECO:0000256" key="10">
    <source>
        <dbReference type="ARBA" id="ARBA00047821"/>
    </source>
</evidence>
<keyword evidence="8" id="KW-0539">Nucleus</keyword>
<feature type="domain" description="N-acetyltransferase" evidence="12">
    <location>
        <begin position="71"/>
        <end position="223"/>
    </location>
</feature>
<evidence type="ECO:0000256" key="5">
    <source>
        <dbReference type="ARBA" id="ARBA00015043"/>
    </source>
</evidence>
<comment type="similarity">
    <text evidence="3">Belongs to the acetyltransferase family. NAA40 subfamily.</text>
</comment>
<dbReference type="InterPro" id="IPR000182">
    <property type="entry name" value="GNAT_dom"/>
</dbReference>
<gene>
    <name evidence="13" type="ORF">WJX75_008245</name>
</gene>
<sequence length="249" mass="28443">MGKKSAKGKERKQQRKLENGKFIGERQGITNILRHASEVLDLLKDYPAFQQYSRNGLDLCLEYYWADSLPQDVQDWAFALCKTNMEDIYNTAWGWKDDTKREELAASEARFLVAYDQVSCGERRPMAYVHFRWEDEDGVPILYCYEIQLEAAAQRKGLGRFLMKFLELIGRKAGVHEVMLTLMKANTAAAAMYAKLGYVEHEDQPPEEEEGKGPPGYTILTRRLVAAAPAQRALRPVTNSIQLENIIFG</sequence>
<proteinExistence type="inferred from homology"/>
<keyword evidence="7" id="KW-0808">Transferase</keyword>
<dbReference type="InterPro" id="IPR039949">
    <property type="entry name" value="NAA40"/>
</dbReference>
<keyword evidence="6" id="KW-0963">Cytoplasm</keyword>
<dbReference type="PANTHER" id="PTHR20531">
    <property type="entry name" value="N-ALPHA-ACETYLTRANSFERASE 40"/>
    <property type="match status" value="1"/>
</dbReference>
<dbReference type="CDD" id="cd04301">
    <property type="entry name" value="NAT_SF"/>
    <property type="match status" value="1"/>
</dbReference>
<evidence type="ECO:0000256" key="6">
    <source>
        <dbReference type="ARBA" id="ARBA00022490"/>
    </source>
</evidence>
<name>A0ABR2YFL5_9CHLO</name>
<accession>A0ABR2YFL5</accession>
<keyword evidence="9" id="KW-0012">Acyltransferase</keyword>
<evidence type="ECO:0000313" key="14">
    <source>
        <dbReference type="Proteomes" id="UP001491310"/>
    </source>
</evidence>
<dbReference type="Proteomes" id="UP001491310">
    <property type="component" value="Unassembled WGS sequence"/>
</dbReference>
<protein>
    <recommendedName>
        <fullName evidence="5">N-alpha-acetyltransferase 40</fullName>
        <ecNumber evidence="4">2.3.1.257</ecNumber>
    </recommendedName>
</protein>
<evidence type="ECO:0000256" key="1">
    <source>
        <dbReference type="ARBA" id="ARBA00004123"/>
    </source>
</evidence>
<organism evidence="13 14">
    <name type="scientific">Coccomyxa subellipsoidea</name>
    <dbReference type="NCBI Taxonomy" id="248742"/>
    <lineage>
        <taxon>Eukaryota</taxon>
        <taxon>Viridiplantae</taxon>
        <taxon>Chlorophyta</taxon>
        <taxon>core chlorophytes</taxon>
        <taxon>Trebouxiophyceae</taxon>
        <taxon>Trebouxiophyceae incertae sedis</taxon>
        <taxon>Coccomyxaceae</taxon>
        <taxon>Coccomyxa</taxon>
    </lineage>
</organism>
<dbReference type="InterPro" id="IPR016181">
    <property type="entry name" value="Acyl_CoA_acyltransferase"/>
</dbReference>
<keyword evidence="14" id="KW-1185">Reference proteome</keyword>
<evidence type="ECO:0000256" key="4">
    <source>
        <dbReference type="ARBA" id="ARBA00012950"/>
    </source>
</evidence>
<evidence type="ECO:0000259" key="12">
    <source>
        <dbReference type="PROSITE" id="PS51186"/>
    </source>
</evidence>
<evidence type="ECO:0000256" key="9">
    <source>
        <dbReference type="ARBA" id="ARBA00023315"/>
    </source>
</evidence>